<keyword evidence="2" id="KW-1185">Reference proteome</keyword>
<protein>
    <submittedName>
        <fullName evidence="1">Uncharacterized protein</fullName>
    </submittedName>
</protein>
<dbReference type="RefSeq" id="WP_185048667.1">
    <property type="nucleotide sequence ID" value="NZ_BAABIX010000009.1"/>
</dbReference>
<dbReference type="Proteomes" id="UP000578449">
    <property type="component" value="Unassembled WGS sequence"/>
</dbReference>
<name>A0A840NXA6_9ACTN</name>
<dbReference type="EMBL" id="JACHGN010000003">
    <property type="protein sequence ID" value="MBB5131842.1"/>
    <property type="molecule type" value="Genomic_DNA"/>
</dbReference>
<dbReference type="AlphaFoldDB" id="A0A840NXA6"/>
<comment type="caution">
    <text evidence="1">The sequence shown here is derived from an EMBL/GenBank/DDBJ whole genome shotgun (WGS) entry which is preliminary data.</text>
</comment>
<proteinExistence type="predicted"/>
<reference evidence="1 2" key="1">
    <citation type="submission" date="2020-08" db="EMBL/GenBank/DDBJ databases">
        <title>Genomic Encyclopedia of Type Strains, Phase IV (KMG-IV): sequencing the most valuable type-strain genomes for metagenomic binning, comparative biology and taxonomic classification.</title>
        <authorList>
            <person name="Goeker M."/>
        </authorList>
    </citation>
    <scope>NUCLEOTIDE SEQUENCE [LARGE SCALE GENOMIC DNA]</scope>
    <source>
        <strain evidence="1 2">DSM 45615</strain>
    </source>
</reference>
<accession>A0A840NXA6</accession>
<evidence type="ECO:0000313" key="1">
    <source>
        <dbReference type="EMBL" id="MBB5131842.1"/>
    </source>
</evidence>
<gene>
    <name evidence="1" type="ORF">HNP84_001555</name>
</gene>
<evidence type="ECO:0000313" key="2">
    <source>
        <dbReference type="Proteomes" id="UP000578449"/>
    </source>
</evidence>
<organism evidence="1 2">
    <name type="scientific">Thermocatellispora tengchongensis</name>
    <dbReference type="NCBI Taxonomy" id="1073253"/>
    <lineage>
        <taxon>Bacteria</taxon>
        <taxon>Bacillati</taxon>
        <taxon>Actinomycetota</taxon>
        <taxon>Actinomycetes</taxon>
        <taxon>Streptosporangiales</taxon>
        <taxon>Streptosporangiaceae</taxon>
        <taxon>Thermocatellispora</taxon>
    </lineage>
</organism>
<sequence length="80" mass="9041">MRDAAGSRAGGPRRRAYIVGIAGTPEEFRLRLRDVSGVTYLRELPPRRVVIVTDSPREAEIVAAMPGVEWIREDRPEQRL</sequence>